<dbReference type="EMBL" id="BMYT01000003">
    <property type="protein sequence ID" value="GGX14028.1"/>
    <property type="molecule type" value="Genomic_DNA"/>
</dbReference>
<evidence type="ECO:0000313" key="2">
    <source>
        <dbReference type="Proteomes" id="UP000620127"/>
    </source>
</evidence>
<sequence>MQVRDIKRRAVLKQRMNSRKIFHPRESVEWPIMSPIGVEFASKYYEKLDAIRDAKFRMESS</sequence>
<protein>
    <submittedName>
        <fullName evidence="1">Uncharacterized protein</fullName>
    </submittedName>
</protein>
<accession>A0ABQ2XET5</accession>
<reference evidence="2" key="1">
    <citation type="journal article" date="2019" name="Int. J. Syst. Evol. Microbiol.">
        <title>The Global Catalogue of Microorganisms (GCM) 10K type strain sequencing project: providing services to taxonomists for standard genome sequencing and annotation.</title>
        <authorList>
            <consortium name="The Broad Institute Genomics Platform"/>
            <consortium name="The Broad Institute Genome Sequencing Center for Infectious Disease"/>
            <person name="Wu L."/>
            <person name="Ma J."/>
        </authorList>
    </citation>
    <scope>NUCLEOTIDE SEQUENCE [LARGE SCALE GENOMIC DNA]</scope>
    <source>
        <strain evidence="2">KCTC 23916</strain>
    </source>
</reference>
<dbReference type="Proteomes" id="UP000620127">
    <property type="component" value="Unassembled WGS sequence"/>
</dbReference>
<comment type="caution">
    <text evidence="1">The sequence shown here is derived from an EMBL/GenBank/DDBJ whole genome shotgun (WGS) entry which is preliminary data.</text>
</comment>
<proteinExistence type="predicted"/>
<organism evidence="1 2">
    <name type="scientific">Undibacterium macrobrachii</name>
    <dbReference type="NCBI Taxonomy" id="1119058"/>
    <lineage>
        <taxon>Bacteria</taxon>
        <taxon>Pseudomonadati</taxon>
        <taxon>Pseudomonadota</taxon>
        <taxon>Betaproteobacteria</taxon>
        <taxon>Burkholderiales</taxon>
        <taxon>Oxalobacteraceae</taxon>
        <taxon>Undibacterium</taxon>
    </lineage>
</organism>
<gene>
    <name evidence="1" type="ORF">GCM10011282_20190</name>
</gene>
<name>A0ABQ2XET5_9BURK</name>
<keyword evidence="2" id="KW-1185">Reference proteome</keyword>
<evidence type="ECO:0000313" key="1">
    <source>
        <dbReference type="EMBL" id="GGX14028.1"/>
    </source>
</evidence>